<dbReference type="InterPro" id="IPR056020">
    <property type="entry name" value="DUF7599"/>
</dbReference>
<dbReference type="PANTHER" id="PTHR15180">
    <property type="entry name" value="GENERAL TRANSCRIPTION FACTOR 3C POLYPEPTIDE 1"/>
    <property type="match status" value="1"/>
</dbReference>
<evidence type="ECO:0000259" key="7">
    <source>
        <dbReference type="Pfam" id="PF23704"/>
    </source>
</evidence>
<dbReference type="GO" id="GO:0005634">
    <property type="term" value="C:nucleus"/>
    <property type="evidence" value="ECO:0007669"/>
    <property type="project" value="UniProtKB-SubCell"/>
</dbReference>
<dbReference type="GO" id="GO:0000127">
    <property type="term" value="C:transcription factor TFIIIC complex"/>
    <property type="evidence" value="ECO:0007669"/>
    <property type="project" value="InterPro"/>
</dbReference>
<keyword evidence="11" id="KW-1185">Reference proteome</keyword>
<dbReference type="Pfam" id="PF04182">
    <property type="entry name" value="B-block_TFIIIC"/>
    <property type="match status" value="1"/>
</dbReference>
<dbReference type="SUPFAM" id="SSF46785">
    <property type="entry name" value="Winged helix' DNA-binding domain"/>
    <property type="match status" value="1"/>
</dbReference>
<comment type="subcellular location">
    <subcellularLocation>
        <location evidence="1">Nucleus</location>
    </subcellularLocation>
</comment>
<reference evidence="10" key="1">
    <citation type="journal article" date="2023" name="Science">
        <title>Elucidation of the pathway for biosynthesis of saponin adjuvants from the soapbark tree.</title>
        <authorList>
            <person name="Reed J."/>
            <person name="Orme A."/>
            <person name="El-Demerdash A."/>
            <person name="Owen C."/>
            <person name="Martin L.B.B."/>
            <person name="Misra R.C."/>
            <person name="Kikuchi S."/>
            <person name="Rejzek M."/>
            <person name="Martin A.C."/>
            <person name="Harkess A."/>
            <person name="Leebens-Mack J."/>
            <person name="Louveau T."/>
            <person name="Stephenson M.J."/>
            <person name="Osbourn A."/>
        </authorList>
    </citation>
    <scope>NUCLEOTIDE SEQUENCE</scope>
    <source>
        <strain evidence="10">S10</strain>
    </source>
</reference>
<name>A0AAD7LTS5_QUISA</name>
<dbReference type="AlphaFoldDB" id="A0AAD7LTS5"/>
<dbReference type="InterPro" id="IPR056063">
    <property type="entry name" value="DUF7646"/>
</dbReference>
<proteinExistence type="predicted"/>
<protein>
    <submittedName>
        <fullName evidence="10">B-block binding subunit of TFIIIC</fullName>
    </submittedName>
</protein>
<dbReference type="GO" id="GO:0042791">
    <property type="term" value="P:5S class rRNA transcription by RNA polymerase III"/>
    <property type="evidence" value="ECO:0007669"/>
    <property type="project" value="TreeGrafter"/>
</dbReference>
<feature type="domain" description="DUF7646" evidence="9">
    <location>
        <begin position="287"/>
        <end position="320"/>
    </location>
</feature>
<evidence type="ECO:0000259" key="6">
    <source>
        <dbReference type="Pfam" id="PF04182"/>
    </source>
</evidence>
<keyword evidence="4" id="KW-0804">Transcription</keyword>
<dbReference type="InterPro" id="IPR056428">
    <property type="entry name" value="WH_GTF3C1"/>
</dbReference>
<dbReference type="Pfam" id="PF24538">
    <property type="entry name" value="DUF7599"/>
    <property type="match status" value="1"/>
</dbReference>
<comment type="caution">
    <text evidence="10">The sequence shown here is derived from an EMBL/GenBank/DDBJ whole genome shotgun (WGS) entry which is preliminary data.</text>
</comment>
<feature type="domain" description="General transcription factor 3C polypeptide 1 winged-helix" evidence="7">
    <location>
        <begin position="3"/>
        <end position="53"/>
    </location>
</feature>
<dbReference type="InterPro" id="IPR044210">
    <property type="entry name" value="Tfc3-like"/>
</dbReference>
<sequence>MGNLLRVPTLQFEFQKELYSFDDPLIQSFEDAEKLSLKIVAQQNIKDSFVGLYNVPYVNAKLPANQRHAIKLLVDSNICMLALAGKGITQNQLSKELGVKGENIFYVVRQLECQGLIGKYHALERKRDICVDRKTKNQSSVTTNVIYLNPYAKKLGSQQRFEITKETQLVESLRDANGEASNRDGLAGEHVKTDIHVEDYSPQMKAIRDKLEKANGEVLVVSDIKKDLGYCGSPSQRKAWKAISFRLKKEHMEEFDAKVNNKIEACLRLLKPLASGYGGEGQKLKSGKKCQITEQLVELPIKYQIYDMIDAAGSEGLTSKNGDQ</sequence>
<evidence type="ECO:0000256" key="4">
    <source>
        <dbReference type="ARBA" id="ARBA00023163"/>
    </source>
</evidence>
<accession>A0AAD7LTS5</accession>
<organism evidence="10 11">
    <name type="scientific">Quillaja saponaria</name>
    <name type="common">Soap bark tree</name>
    <dbReference type="NCBI Taxonomy" id="32244"/>
    <lineage>
        <taxon>Eukaryota</taxon>
        <taxon>Viridiplantae</taxon>
        <taxon>Streptophyta</taxon>
        <taxon>Embryophyta</taxon>
        <taxon>Tracheophyta</taxon>
        <taxon>Spermatophyta</taxon>
        <taxon>Magnoliopsida</taxon>
        <taxon>eudicotyledons</taxon>
        <taxon>Gunneridae</taxon>
        <taxon>Pentapetalae</taxon>
        <taxon>rosids</taxon>
        <taxon>fabids</taxon>
        <taxon>Fabales</taxon>
        <taxon>Quillajaceae</taxon>
        <taxon>Quillaja</taxon>
    </lineage>
</organism>
<dbReference type="Proteomes" id="UP001163823">
    <property type="component" value="Chromosome 7"/>
</dbReference>
<gene>
    <name evidence="10" type="ORF">O6P43_018364</name>
</gene>
<dbReference type="InterPro" id="IPR036390">
    <property type="entry name" value="WH_DNA-bd_sf"/>
</dbReference>
<feature type="domain" description="DUF7599" evidence="8">
    <location>
        <begin position="198"/>
        <end position="274"/>
    </location>
</feature>
<keyword evidence="3" id="KW-0238">DNA-binding</keyword>
<evidence type="ECO:0000313" key="11">
    <source>
        <dbReference type="Proteomes" id="UP001163823"/>
    </source>
</evidence>
<dbReference type="KEGG" id="qsa:O6P43_018364"/>
<evidence type="ECO:0000259" key="8">
    <source>
        <dbReference type="Pfam" id="PF24538"/>
    </source>
</evidence>
<evidence type="ECO:0000259" key="9">
    <source>
        <dbReference type="Pfam" id="PF24657"/>
    </source>
</evidence>
<dbReference type="GO" id="GO:0006384">
    <property type="term" value="P:transcription initiation at RNA polymerase III promoter"/>
    <property type="evidence" value="ECO:0007669"/>
    <property type="project" value="InterPro"/>
</dbReference>
<evidence type="ECO:0000256" key="3">
    <source>
        <dbReference type="ARBA" id="ARBA00023125"/>
    </source>
</evidence>
<dbReference type="EMBL" id="JARAOO010000007">
    <property type="protein sequence ID" value="KAJ7963241.1"/>
    <property type="molecule type" value="Genomic_DNA"/>
</dbReference>
<dbReference type="Pfam" id="PF23704">
    <property type="entry name" value="WHD_GTF3C1_N"/>
    <property type="match status" value="1"/>
</dbReference>
<dbReference type="Pfam" id="PF24657">
    <property type="entry name" value="DUF7646"/>
    <property type="match status" value="1"/>
</dbReference>
<evidence type="ECO:0000256" key="2">
    <source>
        <dbReference type="ARBA" id="ARBA00022553"/>
    </source>
</evidence>
<dbReference type="InterPro" id="IPR007309">
    <property type="entry name" value="TFIIIC_Bblock-bd"/>
</dbReference>
<keyword evidence="2" id="KW-0597">Phosphoprotein</keyword>
<keyword evidence="5" id="KW-0539">Nucleus</keyword>
<dbReference type="PANTHER" id="PTHR15180:SF1">
    <property type="entry name" value="GENERAL TRANSCRIPTION FACTOR 3C POLYPEPTIDE 1"/>
    <property type="match status" value="1"/>
</dbReference>
<evidence type="ECO:0000256" key="5">
    <source>
        <dbReference type="ARBA" id="ARBA00023242"/>
    </source>
</evidence>
<dbReference type="GO" id="GO:0003677">
    <property type="term" value="F:DNA binding"/>
    <property type="evidence" value="ECO:0007669"/>
    <property type="project" value="UniProtKB-KW"/>
</dbReference>
<evidence type="ECO:0000313" key="10">
    <source>
        <dbReference type="EMBL" id="KAJ7963241.1"/>
    </source>
</evidence>
<evidence type="ECO:0000256" key="1">
    <source>
        <dbReference type="ARBA" id="ARBA00004123"/>
    </source>
</evidence>
<feature type="domain" description="B-block binding subunit of TFIIIC" evidence="6">
    <location>
        <begin position="86"/>
        <end position="153"/>
    </location>
</feature>